<protein>
    <recommendedName>
        <fullName evidence="5">Peptidase M55</fullName>
    </recommendedName>
</protein>
<dbReference type="PIRSF" id="PIRSF015853">
    <property type="entry name" value="Pep_DppA"/>
    <property type="match status" value="1"/>
</dbReference>
<dbReference type="Gene3D" id="3.40.50.10780">
    <property type="entry name" value="Dipeptide transport protein"/>
    <property type="match status" value="1"/>
</dbReference>
<keyword evidence="2" id="KW-0862">Zinc</keyword>
<proteinExistence type="predicted"/>
<dbReference type="AlphaFoldDB" id="A0A415E0H5"/>
<evidence type="ECO:0000313" key="4">
    <source>
        <dbReference type="Proteomes" id="UP000284841"/>
    </source>
</evidence>
<dbReference type="EMBL" id="QRMS01000003">
    <property type="protein sequence ID" value="RHJ87110.1"/>
    <property type="molecule type" value="Genomic_DNA"/>
</dbReference>
<feature type="binding site" evidence="2">
    <location>
        <position position="60"/>
    </location>
    <ligand>
        <name>Zn(2+)</name>
        <dbReference type="ChEBI" id="CHEBI:29105"/>
        <label>2</label>
    </ligand>
</feature>
<dbReference type="OrthoDB" id="9785420at2"/>
<keyword evidence="4" id="KW-1185">Reference proteome</keyword>
<dbReference type="Gene3D" id="3.30.1360.130">
    <property type="entry name" value="Dipeptide transport protein"/>
    <property type="match status" value="1"/>
</dbReference>
<organism evidence="3 4">
    <name type="scientific">Emergencia timonensis</name>
    <dbReference type="NCBI Taxonomy" id="1776384"/>
    <lineage>
        <taxon>Bacteria</taxon>
        <taxon>Bacillati</taxon>
        <taxon>Bacillota</taxon>
        <taxon>Clostridia</taxon>
        <taxon>Peptostreptococcales</taxon>
        <taxon>Anaerovoracaceae</taxon>
        <taxon>Emergencia</taxon>
    </lineage>
</organism>
<evidence type="ECO:0000256" key="1">
    <source>
        <dbReference type="PIRSR" id="PIRSR015853-1"/>
    </source>
</evidence>
<dbReference type="Pfam" id="PF04951">
    <property type="entry name" value="Peptidase_M55"/>
    <property type="match status" value="1"/>
</dbReference>
<dbReference type="InterPro" id="IPR007035">
    <property type="entry name" value="Peptidase_M55"/>
</dbReference>
<feature type="binding site" evidence="2">
    <location>
        <position position="10"/>
    </location>
    <ligand>
        <name>Zn(2+)</name>
        <dbReference type="ChEBI" id="CHEBI:29105"/>
        <label>1</label>
    </ligand>
</feature>
<dbReference type="CDD" id="cd08663">
    <property type="entry name" value="DAP_dppA_1"/>
    <property type="match status" value="1"/>
</dbReference>
<comment type="caution">
    <text evidence="3">The sequence shown here is derived from an EMBL/GenBank/DDBJ whole genome shotgun (WGS) entry which is preliminary data.</text>
</comment>
<dbReference type="GO" id="GO:0046872">
    <property type="term" value="F:metal ion binding"/>
    <property type="evidence" value="ECO:0007669"/>
    <property type="project" value="UniProtKB-KW"/>
</dbReference>
<sequence length="277" mass="30057">MKIFISADLEGINGVAAPEDVEETGSGYQQARVFMTEEVNAVVSGAFAGGATEVVVCDSHNVAANIKVEQLDDRAQLLRGDTRANSMVHGLDESFDGLILLGYHAKFGTQNAILDHTFSPSMIRDLRVNGVSVGELGFNALFAAEKGVPLIMATGDQSLEKEAKDFYQEVETVVVKYAEGRFCARCLPRIKTQDMLVETAEKAVRQAKEKKPVAVPDSLEMEITFQQVNLADGAMRVTGTRRADAMTVAVKAANMEQLMAVRQVLFNAAAGFYNPLF</sequence>
<gene>
    <name evidence="3" type="ORF">DW099_10405</name>
</gene>
<reference evidence="3 4" key="1">
    <citation type="submission" date="2018-08" db="EMBL/GenBank/DDBJ databases">
        <title>A genome reference for cultivated species of the human gut microbiota.</title>
        <authorList>
            <person name="Zou Y."/>
            <person name="Xue W."/>
            <person name="Luo G."/>
        </authorList>
    </citation>
    <scope>NUCLEOTIDE SEQUENCE [LARGE SCALE GENOMIC DNA]</scope>
    <source>
        <strain evidence="3 4">AM07-24</strain>
    </source>
</reference>
<feature type="binding site" evidence="2">
    <location>
        <position position="104"/>
    </location>
    <ligand>
        <name>Zn(2+)</name>
        <dbReference type="ChEBI" id="CHEBI:29105"/>
        <label>2</label>
    </ligand>
</feature>
<evidence type="ECO:0008006" key="5">
    <source>
        <dbReference type="Google" id="ProtNLM"/>
    </source>
</evidence>
<dbReference type="InterPro" id="IPR036177">
    <property type="entry name" value="Peptidase_M55_sf"/>
</dbReference>
<evidence type="ECO:0000256" key="2">
    <source>
        <dbReference type="PIRSR" id="PIRSR015853-2"/>
    </source>
</evidence>
<feature type="active site" description="Nucleophile" evidence="1">
    <location>
        <position position="116"/>
    </location>
</feature>
<dbReference type="STRING" id="1776384.GCA_900086585_00561"/>
<dbReference type="SUPFAM" id="SSF63992">
    <property type="entry name" value="Dipeptide transport protein"/>
    <property type="match status" value="1"/>
</dbReference>
<accession>A0A415E0H5</accession>
<feature type="binding site" evidence="2">
    <location>
        <position position="8"/>
    </location>
    <ligand>
        <name>Zn(2+)</name>
        <dbReference type="ChEBI" id="CHEBI:29105"/>
        <label>1</label>
    </ligand>
</feature>
<keyword evidence="2" id="KW-0479">Metal-binding</keyword>
<evidence type="ECO:0000313" key="3">
    <source>
        <dbReference type="EMBL" id="RHJ87110.1"/>
    </source>
</evidence>
<feature type="binding site" evidence="2">
    <location>
        <position position="135"/>
    </location>
    <ligand>
        <name>Zn(2+)</name>
        <dbReference type="ChEBI" id="CHEBI:29105"/>
        <label>2</label>
    </ligand>
</feature>
<feature type="binding site" evidence="2">
    <location>
        <position position="8"/>
    </location>
    <ligand>
        <name>Zn(2+)</name>
        <dbReference type="ChEBI" id="CHEBI:29105"/>
        <label>2</label>
    </ligand>
</feature>
<name>A0A415E0H5_9FIRM</name>
<dbReference type="Proteomes" id="UP000284841">
    <property type="component" value="Unassembled WGS sequence"/>
</dbReference>
<dbReference type="RefSeq" id="WP_118335620.1">
    <property type="nucleotide sequence ID" value="NZ_AP025567.1"/>
</dbReference>
<dbReference type="InterPro" id="IPR027476">
    <property type="entry name" value="DppA_N"/>
</dbReference>